<dbReference type="GO" id="GO:0016758">
    <property type="term" value="F:hexosyltransferase activity"/>
    <property type="evidence" value="ECO:0007669"/>
    <property type="project" value="TreeGrafter"/>
</dbReference>
<dbReference type="GO" id="GO:0005886">
    <property type="term" value="C:plasma membrane"/>
    <property type="evidence" value="ECO:0007669"/>
    <property type="project" value="UniProtKB-SubCell"/>
</dbReference>
<evidence type="ECO:0000256" key="3">
    <source>
        <dbReference type="ARBA" id="ARBA00009337"/>
    </source>
</evidence>
<keyword evidence="9 12" id="KW-0812">Transmembrane</keyword>
<comment type="pathway">
    <text evidence="2">Glycan metabolism; osmoregulated periplasmic glucan (OPG) biosynthesis.</text>
</comment>
<evidence type="ECO:0000256" key="7">
    <source>
        <dbReference type="ARBA" id="ARBA00022676"/>
    </source>
</evidence>
<keyword evidence="6" id="KW-0997">Cell inner membrane</keyword>
<keyword evidence="11 12" id="KW-0472">Membrane</keyword>
<dbReference type="NCBIfam" id="NF003958">
    <property type="entry name" value="PRK05454.2-1"/>
    <property type="match status" value="1"/>
</dbReference>
<dbReference type="Proteomes" id="UP000320948">
    <property type="component" value="Unassembled WGS sequence"/>
</dbReference>
<sequence>MFKTYAPTVTYTTLLLRRLSAFVPALVLLAAGLTLGWNMAGGWDDLSASPLNLALFTVFALLFSMLSFTSWAMMLGIILWLSGRRRTPLEREALAIPHENLVPSSTTRTAILIPAYHEDPHEVFARVRTMRASLAALQPKGTPSDIDIFILSDSQKSDAIDEEAQTYTSLLSTLEAHGPTVYYRRRADNVDYKVGNVKEFCTRWGGAYEHLLVLDADSLMAGETIRRMICLMEKHPRIGLLQTSFIPVGRDTLFCRIMQFSARLYMLPASLGLEFWQGANANYWGHNALIRTRAFLETCGLPTLPGKAPLGGRILSHDIVEAALIARGGWEAWLLPTLEGTYEELPTNLIDYMQRDRRWCAGNLQHQHFIRAQGIPFVNRMHMTLGIMSYATGPLWLLFVLLSLVALLTSTDSATVSLATAGFAGESVYGDSLFYFTLALLFGPKVLALVIAFVQPRIRRSFGGARRMIESALLEQAFGMLLQPVAMLFYTTFIVLPLLGRVVKWEAQPRSERGIGWKEAALRHRYHLLLGTSLLASVGFVPGATQVWLSPVILSLLFSPAFTVFTSRTSLGCAMRNGGMFLTTDELTPCATLQSLHNYLSNPLKPVANPIQVNLPEHAPATMPLQLLRYPKPRKGQALIAKALPEHS</sequence>
<dbReference type="Pfam" id="PF13632">
    <property type="entry name" value="Glyco_trans_2_3"/>
    <property type="match status" value="1"/>
</dbReference>
<evidence type="ECO:0000256" key="10">
    <source>
        <dbReference type="ARBA" id="ARBA00022989"/>
    </source>
</evidence>
<dbReference type="InterPro" id="IPR050321">
    <property type="entry name" value="Glycosyltr_2/OpgH_subfam"/>
</dbReference>
<comment type="caution">
    <text evidence="14">The sequence shown here is derived from an EMBL/GenBank/DDBJ whole genome shotgun (WGS) entry which is preliminary data.</text>
</comment>
<organism evidence="14 15">
    <name type="scientific">Blastochloris viridis</name>
    <name type="common">Rhodopseudomonas viridis</name>
    <dbReference type="NCBI Taxonomy" id="1079"/>
    <lineage>
        <taxon>Bacteria</taxon>
        <taxon>Pseudomonadati</taxon>
        <taxon>Pseudomonadota</taxon>
        <taxon>Alphaproteobacteria</taxon>
        <taxon>Hyphomicrobiales</taxon>
        <taxon>Blastochloridaceae</taxon>
        <taxon>Blastochloris</taxon>
    </lineage>
</organism>
<feature type="transmembrane region" description="Helical" evidence="12">
    <location>
        <begin position="53"/>
        <end position="81"/>
    </location>
</feature>
<gene>
    <name evidence="14" type="primary">mdoH</name>
    <name evidence="14" type="ORF">DI628_01545</name>
</gene>
<dbReference type="InterPro" id="IPR001173">
    <property type="entry name" value="Glyco_trans_2-like"/>
</dbReference>
<feature type="transmembrane region" description="Helical" evidence="12">
    <location>
        <begin position="21"/>
        <end position="41"/>
    </location>
</feature>
<evidence type="ECO:0000313" key="15">
    <source>
        <dbReference type="Proteomes" id="UP000320948"/>
    </source>
</evidence>
<evidence type="ECO:0000256" key="9">
    <source>
        <dbReference type="ARBA" id="ARBA00022692"/>
    </source>
</evidence>
<keyword evidence="7" id="KW-0328">Glycosyltransferase</keyword>
<dbReference type="SUPFAM" id="SSF53448">
    <property type="entry name" value="Nucleotide-diphospho-sugar transferases"/>
    <property type="match status" value="1"/>
</dbReference>
<evidence type="ECO:0000256" key="2">
    <source>
        <dbReference type="ARBA" id="ARBA00005001"/>
    </source>
</evidence>
<evidence type="ECO:0000256" key="12">
    <source>
        <dbReference type="SAM" id="Phobius"/>
    </source>
</evidence>
<feature type="transmembrane region" description="Helical" evidence="12">
    <location>
        <begin position="433"/>
        <end position="456"/>
    </location>
</feature>
<name>A0A6N4R7T5_BLAVI</name>
<reference evidence="14 15" key="1">
    <citation type="journal article" date="2017" name="Nat. Commun.">
        <title>In situ click chemistry generation of cyclooxygenase-2 inhibitors.</title>
        <authorList>
            <person name="Bhardwaj A."/>
            <person name="Kaur J."/>
            <person name="Wuest M."/>
            <person name="Wuest F."/>
        </authorList>
    </citation>
    <scope>NUCLEOTIDE SEQUENCE [LARGE SCALE GENOMIC DNA]</scope>
    <source>
        <strain evidence="14">S2_018_000_R2_106</strain>
    </source>
</reference>
<evidence type="ECO:0000256" key="5">
    <source>
        <dbReference type="ARBA" id="ARBA00022475"/>
    </source>
</evidence>
<dbReference type="NCBIfam" id="NF003962">
    <property type="entry name" value="PRK05454.2-5"/>
    <property type="match status" value="1"/>
</dbReference>
<protein>
    <recommendedName>
        <fullName evidence="4">Glucans biosynthesis glucosyltransferase H</fullName>
    </recommendedName>
</protein>
<evidence type="ECO:0000256" key="4">
    <source>
        <dbReference type="ARBA" id="ARBA00020585"/>
    </source>
</evidence>
<evidence type="ECO:0000259" key="13">
    <source>
        <dbReference type="Pfam" id="PF13632"/>
    </source>
</evidence>
<dbReference type="Gene3D" id="3.90.550.10">
    <property type="entry name" value="Spore Coat Polysaccharide Biosynthesis Protein SpsA, Chain A"/>
    <property type="match status" value="1"/>
</dbReference>
<keyword evidence="5" id="KW-1003">Cell membrane</keyword>
<keyword evidence="8 14" id="KW-0808">Transferase</keyword>
<feature type="transmembrane region" description="Helical" evidence="12">
    <location>
        <begin position="547"/>
        <end position="566"/>
    </location>
</feature>
<dbReference type="InterPro" id="IPR029044">
    <property type="entry name" value="Nucleotide-diphossugar_trans"/>
</dbReference>
<evidence type="ECO:0000256" key="1">
    <source>
        <dbReference type="ARBA" id="ARBA00004429"/>
    </source>
</evidence>
<evidence type="ECO:0000256" key="11">
    <source>
        <dbReference type="ARBA" id="ARBA00023136"/>
    </source>
</evidence>
<comment type="similarity">
    <text evidence="3">Belongs to the glycosyltransferase 2 family. OpgH subfamily.</text>
</comment>
<evidence type="ECO:0000313" key="14">
    <source>
        <dbReference type="EMBL" id="TKW61341.1"/>
    </source>
</evidence>
<dbReference type="PANTHER" id="PTHR43867:SF5">
    <property type="entry name" value="GLUCANS BIOSYNTHESIS GLUCOSYLTRANSFERASE H"/>
    <property type="match status" value="1"/>
</dbReference>
<keyword evidence="10 12" id="KW-1133">Transmembrane helix</keyword>
<dbReference type="EMBL" id="VAFM01000001">
    <property type="protein sequence ID" value="TKW61341.1"/>
    <property type="molecule type" value="Genomic_DNA"/>
</dbReference>
<evidence type="ECO:0000256" key="8">
    <source>
        <dbReference type="ARBA" id="ARBA00022679"/>
    </source>
</evidence>
<comment type="subcellular location">
    <subcellularLocation>
        <location evidence="1">Cell inner membrane</location>
        <topology evidence="1">Multi-pass membrane protein</topology>
    </subcellularLocation>
</comment>
<accession>A0A6N4R7T5</accession>
<evidence type="ECO:0000256" key="6">
    <source>
        <dbReference type="ARBA" id="ARBA00022519"/>
    </source>
</evidence>
<dbReference type="AlphaFoldDB" id="A0A6N4R7T5"/>
<feature type="domain" description="Glycosyltransferase 2-like" evidence="13">
    <location>
        <begin position="211"/>
        <end position="424"/>
    </location>
</feature>
<dbReference type="PANTHER" id="PTHR43867">
    <property type="entry name" value="CELLULOSE SYNTHASE CATALYTIC SUBUNIT A [UDP-FORMING]"/>
    <property type="match status" value="1"/>
</dbReference>
<feature type="transmembrane region" description="Helical" evidence="12">
    <location>
        <begin position="477"/>
        <end position="499"/>
    </location>
</feature>
<proteinExistence type="inferred from homology"/>
<feature type="transmembrane region" description="Helical" evidence="12">
    <location>
        <begin position="387"/>
        <end position="408"/>
    </location>
</feature>